<proteinExistence type="predicted"/>
<dbReference type="EMBL" id="JARUPT010000947">
    <property type="protein sequence ID" value="KAK0368127.1"/>
    <property type="molecule type" value="Genomic_DNA"/>
</dbReference>
<evidence type="ECO:0000313" key="3">
    <source>
        <dbReference type="Proteomes" id="UP001169217"/>
    </source>
</evidence>
<organism evidence="2 3">
    <name type="scientific">Colletotrichum limetticola</name>
    <dbReference type="NCBI Taxonomy" id="1209924"/>
    <lineage>
        <taxon>Eukaryota</taxon>
        <taxon>Fungi</taxon>
        <taxon>Dikarya</taxon>
        <taxon>Ascomycota</taxon>
        <taxon>Pezizomycotina</taxon>
        <taxon>Sordariomycetes</taxon>
        <taxon>Hypocreomycetidae</taxon>
        <taxon>Glomerellales</taxon>
        <taxon>Glomerellaceae</taxon>
        <taxon>Colletotrichum</taxon>
        <taxon>Colletotrichum acutatum species complex</taxon>
    </lineage>
</organism>
<dbReference type="Proteomes" id="UP001169217">
    <property type="component" value="Unassembled WGS sequence"/>
</dbReference>
<feature type="compositionally biased region" description="Basic residues" evidence="1">
    <location>
        <begin position="1"/>
        <end position="11"/>
    </location>
</feature>
<comment type="caution">
    <text evidence="2">The sequence shown here is derived from an EMBL/GenBank/DDBJ whole genome shotgun (WGS) entry which is preliminary data.</text>
</comment>
<sequence length="32" mass="3521">MVVSHRTHANRPHVTPPAISFRGTGRMTASFT</sequence>
<protein>
    <submittedName>
        <fullName evidence="2">Uncharacterized protein</fullName>
    </submittedName>
</protein>
<keyword evidence="3" id="KW-1185">Reference proteome</keyword>
<reference evidence="2" key="1">
    <citation type="submission" date="2023-04" db="EMBL/GenBank/DDBJ databases">
        <title>Colletotrichum limetticola genome sequence.</title>
        <authorList>
            <person name="Baroncelli R."/>
        </authorList>
    </citation>
    <scope>NUCLEOTIDE SEQUENCE</scope>
    <source>
        <strain evidence="2">KLA-Anderson</strain>
    </source>
</reference>
<feature type="region of interest" description="Disordered" evidence="1">
    <location>
        <begin position="1"/>
        <end position="32"/>
    </location>
</feature>
<evidence type="ECO:0000256" key="1">
    <source>
        <dbReference type="SAM" id="MobiDB-lite"/>
    </source>
</evidence>
<evidence type="ECO:0000313" key="2">
    <source>
        <dbReference type="EMBL" id="KAK0368127.1"/>
    </source>
</evidence>
<accession>A0ABQ9PAH8</accession>
<gene>
    <name evidence="2" type="ORF">CLIM01_14520</name>
</gene>
<name>A0ABQ9PAH8_9PEZI</name>